<dbReference type="EMBL" id="BAAANJ010000004">
    <property type="protein sequence ID" value="GAA1806556.1"/>
    <property type="molecule type" value="Genomic_DNA"/>
</dbReference>
<feature type="region of interest" description="Disordered" evidence="1">
    <location>
        <begin position="1"/>
        <end position="71"/>
    </location>
</feature>
<proteinExistence type="predicted"/>
<evidence type="ECO:0000256" key="1">
    <source>
        <dbReference type="SAM" id="MobiDB-lite"/>
    </source>
</evidence>
<dbReference type="Proteomes" id="UP001500002">
    <property type="component" value="Unassembled WGS sequence"/>
</dbReference>
<keyword evidence="3" id="KW-1185">Reference proteome</keyword>
<sequence>MDGENEPGANQPSERTLHAFNTDRAPEKPLDLSTVERCGPSRKGREHGTIDSAEDAHQRHAEFHHKPPRIP</sequence>
<comment type="caution">
    <text evidence="2">The sequence shown here is derived from an EMBL/GenBank/DDBJ whole genome shotgun (WGS) entry which is preliminary data.</text>
</comment>
<evidence type="ECO:0000313" key="3">
    <source>
        <dbReference type="Proteomes" id="UP001500002"/>
    </source>
</evidence>
<protein>
    <submittedName>
        <fullName evidence="2">Uncharacterized protein</fullName>
    </submittedName>
</protein>
<feature type="compositionally biased region" description="Basic and acidic residues" evidence="1">
    <location>
        <begin position="46"/>
        <end position="65"/>
    </location>
</feature>
<name>A0ABP4YBE1_9MICO</name>
<organism evidence="2 3">
    <name type="scientific">Agromyces neolithicus</name>
    <dbReference type="NCBI Taxonomy" id="269420"/>
    <lineage>
        <taxon>Bacteria</taxon>
        <taxon>Bacillati</taxon>
        <taxon>Actinomycetota</taxon>
        <taxon>Actinomycetes</taxon>
        <taxon>Micrococcales</taxon>
        <taxon>Microbacteriaceae</taxon>
        <taxon>Agromyces</taxon>
    </lineage>
</organism>
<evidence type="ECO:0000313" key="2">
    <source>
        <dbReference type="EMBL" id="GAA1806556.1"/>
    </source>
</evidence>
<accession>A0ABP4YBE1</accession>
<reference evidence="3" key="1">
    <citation type="journal article" date="2019" name="Int. J. Syst. Evol. Microbiol.">
        <title>The Global Catalogue of Microorganisms (GCM) 10K type strain sequencing project: providing services to taxonomists for standard genome sequencing and annotation.</title>
        <authorList>
            <consortium name="The Broad Institute Genomics Platform"/>
            <consortium name="The Broad Institute Genome Sequencing Center for Infectious Disease"/>
            <person name="Wu L."/>
            <person name="Ma J."/>
        </authorList>
    </citation>
    <scope>NUCLEOTIDE SEQUENCE [LARGE SCALE GENOMIC DNA]</scope>
    <source>
        <strain evidence="3">JCM 14322</strain>
    </source>
</reference>
<gene>
    <name evidence="2" type="ORF">GCM10009749_13510</name>
</gene>